<feature type="domain" description="Acyl-CoA dehydrogenase/oxidase C-terminal" evidence="7">
    <location>
        <begin position="219"/>
        <end position="368"/>
    </location>
</feature>
<protein>
    <recommendedName>
        <fullName evidence="3">Medium-chain specific acyl-CoA dehydrogenase, mitochondrial</fullName>
    </recommendedName>
</protein>
<organism evidence="10">
    <name type="scientific">marine metagenome</name>
    <dbReference type="NCBI Taxonomy" id="408172"/>
    <lineage>
        <taxon>unclassified sequences</taxon>
        <taxon>metagenomes</taxon>
        <taxon>ecological metagenomes</taxon>
    </lineage>
</organism>
<dbReference type="FunFam" id="2.40.110.10:FF:000002">
    <property type="entry name" value="Acyl-CoA dehydrogenase fadE12"/>
    <property type="match status" value="1"/>
</dbReference>
<dbReference type="GO" id="GO:0003995">
    <property type="term" value="F:acyl-CoA dehydrogenase activity"/>
    <property type="evidence" value="ECO:0007669"/>
    <property type="project" value="InterPro"/>
</dbReference>
<dbReference type="Gene3D" id="2.40.110.10">
    <property type="entry name" value="Butyryl-CoA Dehydrogenase, subunit A, domain 2"/>
    <property type="match status" value="1"/>
</dbReference>
<dbReference type="PROSITE" id="PS00073">
    <property type="entry name" value="ACYL_COA_DH_2"/>
    <property type="match status" value="1"/>
</dbReference>
<comment type="similarity">
    <text evidence="2">Belongs to the acyl-CoA dehydrogenase family.</text>
</comment>
<dbReference type="SUPFAM" id="SSF56645">
    <property type="entry name" value="Acyl-CoA dehydrogenase NM domain-like"/>
    <property type="match status" value="1"/>
</dbReference>
<dbReference type="InterPro" id="IPR006089">
    <property type="entry name" value="Acyl-CoA_DH_CS"/>
</dbReference>
<gene>
    <name evidence="10" type="ORF">METZ01_LOCUS10731</name>
</gene>
<evidence type="ECO:0000256" key="3">
    <source>
        <dbReference type="ARBA" id="ARBA00019125"/>
    </source>
</evidence>
<dbReference type="Pfam" id="PF00441">
    <property type="entry name" value="Acyl-CoA_dh_1"/>
    <property type="match status" value="1"/>
</dbReference>
<name>A0A381NTQ6_9ZZZZ</name>
<dbReference type="Gene3D" id="1.20.140.10">
    <property type="entry name" value="Butyryl-CoA Dehydrogenase, subunit A, domain 3"/>
    <property type="match status" value="1"/>
</dbReference>
<evidence type="ECO:0000313" key="10">
    <source>
        <dbReference type="EMBL" id="SUZ57877.1"/>
    </source>
</evidence>
<feature type="domain" description="Acyl-CoA oxidase/dehydrogenase middle" evidence="8">
    <location>
        <begin position="113"/>
        <end position="207"/>
    </location>
</feature>
<evidence type="ECO:0000256" key="1">
    <source>
        <dbReference type="ARBA" id="ARBA00001974"/>
    </source>
</evidence>
<dbReference type="PANTHER" id="PTHR48083:SF2">
    <property type="entry name" value="MEDIUM-CHAIN SPECIFIC ACYL-COA DEHYDROGENASE, MITOCHONDRIAL"/>
    <property type="match status" value="1"/>
</dbReference>
<dbReference type="AlphaFoldDB" id="A0A381NTQ6"/>
<dbReference type="Pfam" id="PF02771">
    <property type="entry name" value="Acyl-CoA_dh_N"/>
    <property type="match status" value="1"/>
</dbReference>
<sequence length="382" mass="42606">MLVQTIRDFIVAELLPLEKEVEESGSLDPEKAREIQQKSMKLGLYALNVPESFGGAGLSTLDWMLAEEQFGHTSDILVRRAFGNVYDLLFKGTEEQVERWLLPSVLGERVFSIAFTEPEAGSDVAAIRTRAERSSTGWTINGKKHFISDGEYSDFFIITAKTDPDAGHQGISTFIIDKETPGLLVGRDQPMMGLRGTSHVELFFDDVKLGPEALLGIEGEGFKLALETLGRVRLAQIGARAVGKATRILDLTVDYARQRSQFGKSIDQFQMIQQMLADSAIEINSARLALLQTAWEADHDRNVSARISMIKVQAAETLCRVADRAVQIYGGLGYCRDLPIERYYRDARIYRIYDGTSEIHRMVVARAISKGDLNLYNLNFAS</sequence>
<evidence type="ECO:0000259" key="7">
    <source>
        <dbReference type="Pfam" id="PF00441"/>
    </source>
</evidence>
<dbReference type="InterPro" id="IPR009100">
    <property type="entry name" value="AcylCoA_DH/oxidase_NM_dom_sf"/>
</dbReference>
<evidence type="ECO:0000256" key="5">
    <source>
        <dbReference type="ARBA" id="ARBA00022827"/>
    </source>
</evidence>
<dbReference type="EMBL" id="UINC01000585">
    <property type="protein sequence ID" value="SUZ57877.1"/>
    <property type="molecule type" value="Genomic_DNA"/>
</dbReference>
<dbReference type="InterPro" id="IPR006091">
    <property type="entry name" value="Acyl-CoA_Oxase/DH_mid-dom"/>
</dbReference>
<keyword evidence="5" id="KW-0274">FAD</keyword>
<evidence type="ECO:0000259" key="8">
    <source>
        <dbReference type="Pfam" id="PF02770"/>
    </source>
</evidence>
<dbReference type="InterPro" id="IPR050741">
    <property type="entry name" value="Acyl-CoA_dehydrogenase"/>
</dbReference>
<dbReference type="GO" id="GO:0050660">
    <property type="term" value="F:flavin adenine dinucleotide binding"/>
    <property type="evidence" value="ECO:0007669"/>
    <property type="project" value="InterPro"/>
</dbReference>
<feature type="domain" description="Acyl-CoA dehydrogenase/oxidase N-terminal" evidence="9">
    <location>
        <begin position="1"/>
        <end position="107"/>
    </location>
</feature>
<reference evidence="10" key="1">
    <citation type="submission" date="2018-05" db="EMBL/GenBank/DDBJ databases">
        <authorList>
            <person name="Lanie J.A."/>
            <person name="Ng W.-L."/>
            <person name="Kazmierczak K.M."/>
            <person name="Andrzejewski T.M."/>
            <person name="Davidsen T.M."/>
            <person name="Wayne K.J."/>
            <person name="Tettelin H."/>
            <person name="Glass J.I."/>
            <person name="Rusch D."/>
            <person name="Podicherti R."/>
            <person name="Tsui H.-C.T."/>
            <person name="Winkler M.E."/>
        </authorList>
    </citation>
    <scope>NUCLEOTIDE SEQUENCE</scope>
</reference>
<dbReference type="GO" id="GO:0033539">
    <property type="term" value="P:fatty acid beta-oxidation using acyl-CoA dehydrogenase"/>
    <property type="evidence" value="ECO:0007669"/>
    <property type="project" value="TreeGrafter"/>
</dbReference>
<dbReference type="FunFam" id="1.20.140.10:FF:000001">
    <property type="entry name" value="Acyl-CoA dehydrogenase"/>
    <property type="match status" value="1"/>
</dbReference>
<evidence type="ECO:0000256" key="6">
    <source>
        <dbReference type="ARBA" id="ARBA00023002"/>
    </source>
</evidence>
<evidence type="ECO:0000256" key="4">
    <source>
        <dbReference type="ARBA" id="ARBA00022630"/>
    </source>
</evidence>
<proteinExistence type="inferred from homology"/>
<evidence type="ECO:0000256" key="2">
    <source>
        <dbReference type="ARBA" id="ARBA00009347"/>
    </source>
</evidence>
<dbReference type="InterPro" id="IPR009075">
    <property type="entry name" value="AcylCo_DH/oxidase_C"/>
</dbReference>
<dbReference type="Pfam" id="PF02770">
    <property type="entry name" value="Acyl-CoA_dh_M"/>
    <property type="match status" value="1"/>
</dbReference>
<keyword evidence="6" id="KW-0560">Oxidoreductase</keyword>
<dbReference type="SUPFAM" id="SSF47203">
    <property type="entry name" value="Acyl-CoA dehydrogenase C-terminal domain-like"/>
    <property type="match status" value="1"/>
</dbReference>
<dbReference type="InterPro" id="IPR036250">
    <property type="entry name" value="AcylCo_DH-like_C"/>
</dbReference>
<comment type="cofactor">
    <cofactor evidence="1">
        <name>FAD</name>
        <dbReference type="ChEBI" id="CHEBI:57692"/>
    </cofactor>
</comment>
<dbReference type="PIRSF" id="PIRSF016578">
    <property type="entry name" value="HsaA"/>
    <property type="match status" value="1"/>
</dbReference>
<accession>A0A381NTQ6</accession>
<dbReference type="PANTHER" id="PTHR48083">
    <property type="entry name" value="MEDIUM-CHAIN SPECIFIC ACYL-COA DEHYDROGENASE, MITOCHONDRIAL-RELATED"/>
    <property type="match status" value="1"/>
</dbReference>
<dbReference type="InterPro" id="IPR037069">
    <property type="entry name" value="AcylCoA_DH/ox_N_sf"/>
</dbReference>
<evidence type="ECO:0000259" key="9">
    <source>
        <dbReference type="Pfam" id="PF02771"/>
    </source>
</evidence>
<dbReference type="Gene3D" id="1.10.540.10">
    <property type="entry name" value="Acyl-CoA dehydrogenase/oxidase, N-terminal domain"/>
    <property type="match status" value="1"/>
</dbReference>
<dbReference type="GO" id="GO:0005737">
    <property type="term" value="C:cytoplasm"/>
    <property type="evidence" value="ECO:0007669"/>
    <property type="project" value="TreeGrafter"/>
</dbReference>
<dbReference type="InterPro" id="IPR013786">
    <property type="entry name" value="AcylCoA_DH/ox_N"/>
</dbReference>
<keyword evidence="4" id="KW-0285">Flavoprotein</keyword>
<dbReference type="InterPro" id="IPR046373">
    <property type="entry name" value="Acyl-CoA_Oxase/DH_mid-dom_sf"/>
</dbReference>